<dbReference type="Gene3D" id="1.25.40.20">
    <property type="entry name" value="Ankyrin repeat-containing domain"/>
    <property type="match status" value="1"/>
</dbReference>
<dbReference type="SUPFAM" id="SSF47473">
    <property type="entry name" value="EF-hand"/>
    <property type="match status" value="1"/>
</dbReference>
<dbReference type="PROSITE" id="PS50297">
    <property type="entry name" value="ANK_REP_REGION"/>
    <property type="match status" value="1"/>
</dbReference>
<comment type="caution">
    <text evidence="7">The sequence shown here is derived from an EMBL/GenBank/DDBJ whole genome shotgun (WGS) entry which is preliminary data.</text>
</comment>
<dbReference type="EMBL" id="JWZX01003095">
    <property type="protein sequence ID" value="KOO24424.1"/>
    <property type="molecule type" value="Genomic_DNA"/>
</dbReference>
<dbReference type="SMART" id="SM00248">
    <property type="entry name" value="ANK"/>
    <property type="match status" value="3"/>
</dbReference>
<dbReference type="Pfam" id="PF13499">
    <property type="entry name" value="EF-hand_7"/>
    <property type="match status" value="1"/>
</dbReference>
<keyword evidence="2" id="KW-0106">Calcium</keyword>
<evidence type="ECO:0000256" key="3">
    <source>
        <dbReference type="ARBA" id="ARBA00023043"/>
    </source>
</evidence>
<dbReference type="Gene3D" id="3.90.176.10">
    <property type="entry name" value="Toxin ADP-ribosyltransferase, Chain A, domain 1"/>
    <property type="match status" value="1"/>
</dbReference>
<dbReference type="InterPro" id="IPR036770">
    <property type="entry name" value="Ankyrin_rpt-contain_sf"/>
</dbReference>
<name>A0A0M0JCX0_9EUKA</name>
<dbReference type="SMART" id="SM00054">
    <property type="entry name" value="EFh"/>
    <property type="match status" value="2"/>
</dbReference>
<dbReference type="OrthoDB" id="426293at2759"/>
<feature type="domain" description="EF-hand" evidence="6">
    <location>
        <begin position="9"/>
        <end position="44"/>
    </location>
</feature>
<dbReference type="CDD" id="cd00051">
    <property type="entry name" value="EFh"/>
    <property type="match status" value="1"/>
</dbReference>
<dbReference type="SUPFAM" id="SSF56399">
    <property type="entry name" value="ADP-ribosylation"/>
    <property type="match status" value="1"/>
</dbReference>
<evidence type="ECO:0000313" key="8">
    <source>
        <dbReference type="Proteomes" id="UP000037460"/>
    </source>
</evidence>
<evidence type="ECO:0000313" key="7">
    <source>
        <dbReference type="EMBL" id="KOO24424.1"/>
    </source>
</evidence>
<evidence type="ECO:0000256" key="2">
    <source>
        <dbReference type="ARBA" id="ARBA00022837"/>
    </source>
</evidence>
<dbReference type="SUPFAM" id="SSF48403">
    <property type="entry name" value="Ankyrin repeat"/>
    <property type="match status" value="1"/>
</dbReference>
<evidence type="ECO:0000259" key="6">
    <source>
        <dbReference type="PROSITE" id="PS50222"/>
    </source>
</evidence>
<dbReference type="Gene3D" id="1.10.238.10">
    <property type="entry name" value="EF-hand"/>
    <property type="match status" value="1"/>
</dbReference>
<accession>A0A0M0JCX0</accession>
<keyword evidence="1" id="KW-0677">Repeat</keyword>
<evidence type="ECO:0000256" key="1">
    <source>
        <dbReference type="ARBA" id="ARBA00022737"/>
    </source>
</evidence>
<dbReference type="PROSITE" id="PS00018">
    <property type="entry name" value="EF_HAND_1"/>
    <property type="match status" value="2"/>
</dbReference>
<dbReference type="PROSITE" id="PS50088">
    <property type="entry name" value="ANK_REPEAT"/>
    <property type="match status" value="1"/>
</dbReference>
<dbReference type="InterPro" id="IPR002048">
    <property type="entry name" value="EF_hand_dom"/>
</dbReference>
<dbReference type="PROSITE" id="PS50222">
    <property type="entry name" value="EF_HAND_2"/>
    <property type="match status" value="2"/>
</dbReference>
<dbReference type="InterPro" id="IPR002110">
    <property type="entry name" value="Ankyrin_rpt"/>
</dbReference>
<dbReference type="PANTHER" id="PTHR24171">
    <property type="entry name" value="ANKYRIN REPEAT DOMAIN-CONTAINING PROTEIN 39-RELATED"/>
    <property type="match status" value="1"/>
</dbReference>
<dbReference type="InterPro" id="IPR011992">
    <property type="entry name" value="EF-hand-dom_pair"/>
</dbReference>
<feature type="domain" description="EF-hand" evidence="6">
    <location>
        <begin position="47"/>
        <end position="82"/>
    </location>
</feature>
<feature type="repeat" description="ANK" evidence="4">
    <location>
        <begin position="866"/>
        <end position="898"/>
    </location>
</feature>
<dbReference type="PANTHER" id="PTHR24171:SF9">
    <property type="entry name" value="ANKYRIN REPEAT DOMAIN-CONTAINING PROTEIN 39"/>
    <property type="match status" value="1"/>
</dbReference>
<reference evidence="8" key="1">
    <citation type="journal article" date="2015" name="PLoS Genet.">
        <title>Genome Sequence and Transcriptome Analyses of Chrysochromulina tobin: Metabolic Tools for Enhanced Algal Fitness in the Prominent Order Prymnesiales (Haptophyceae).</title>
        <authorList>
            <person name="Hovde B.T."/>
            <person name="Deodato C.R."/>
            <person name="Hunsperger H.M."/>
            <person name="Ryken S.A."/>
            <person name="Yost W."/>
            <person name="Jha R.K."/>
            <person name="Patterson J."/>
            <person name="Monnat R.J. Jr."/>
            <person name="Barlow S.B."/>
            <person name="Starkenburg S.R."/>
            <person name="Cattolico R.A."/>
        </authorList>
    </citation>
    <scope>NUCLEOTIDE SEQUENCE</scope>
    <source>
        <strain evidence="8">CCMP291</strain>
    </source>
</reference>
<evidence type="ECO:0000256" key="5">
    <source>
        <dbReference type="SAM" id="MobiDB-lite"/>
    </source>
</evidence>
<keyword evidence="8" id="KW-1185">Reference proteome</keyword>
<evidence type="ECO:0000256" key="4">
    <source>
        <dbReference type="PROSITE-ProRule" id="PRU00023"/>
    </source>
</evidence>
<dbReference type="PROSITE" id="PS51996">
    <property type="entry name" value="TR_MART"/>
    <property type="match status" value="1"/>
</dbReference>
<dbReference type="Proteomes" id="UP000037460">
    <property type="component" value="Unassembled WGS sequence"/>
</dbReference>
<gene>
    <name evidence="7" type="ORF">Ctob_006068</name>
</gene>
<sequence>MGATSVDVNDSFKLRKVFDKIDLDGGGTIDRNELKTALRTQLGKPAISESEVNSMMSIADTDGNGSLNFQEFASIARFAAAAAKIQQVVRQRAGRLSHDNAAEGAGADGVVLSVAPRPRLQAPARVLQTAMGVGGGGKRGPAVSLPEGKAAEEVEDDEELPEGVWTAAKWLSALDMPKVISRALKIPRAATGGQSAFEYVKKLKPEQIDTLLNAASLGGLVDTISAGVKKLQSQTAASSSQLNDKFQASGKFQMSYGSLSLFYGGLESLLGPPQMAKDPEKDNVPTLFKSMDLEHTVQADSTDDFRSSNGMTTNSRLEWRIVTNPSSAEANTYPERDGLRERHPEWCRKARPLSEMLEVMEVQCNSKLREEEHSEMIVEELVAGRLYTGPMYMKYNAVLRAKSKDPYLHSQWKQLCKGNNYATSIHACNSCVLKLSKLTKAGKVWRGIKDAKLPKEFWVPNAMGVRGGIEYGFSSTTTDREQALHYATAGGAGKDGDAMTIFEMQMGMVDRGADLSWLSQYPHEKEVLLPPLTGIEALTSDVEGSILVINSRLSLNLAAQTLEQVLSRRRKMLMDMATGIELEIREGLRDSNEARLVTKHTSPLVDVALRILRKALEYGAYKKAPDWFNNDDNFATVMQETLYLQRTLINEVRRLDAALDKPELVLQGWSARGPARMLLLAGWAFARTLPIDFCIDLRDASLTPSDGEQLAQLMLACPRLTSVDVRGNESLDEVGTNALCAFMASQRVTKVTSVPRSVLGVTPAKSRLDVPKATAWLEVPQIAPFELRLLCAELEANNYSEGISADMGDGKKGGRVTQLNRRGQSAAEWKPLIWAAKDNNLLVARQLIANGCDVNEQESVQDKGHSGYAPIHWACQKGHEAMLTLLLDNGASPIALDKHGNSARSLAEKKGHKGILSLLDSAGGVNTHGAKAGSRPAFSAAKMPLPLGKQSSKSEQAKPPS</sequence>
<dbReference type="Pfam" id="PF12796">
    <property type="entry name" value="Ank_2"/>
    <property type="match status" value="1"/>
</dbReference>
<dbReference type="InterPro" id="IPR018247">
    <property type="entry name" value="EF_Hand_1_Ca_BS"/>
</dbReference>
<organism evidence="7 8">
    <name type="scientific">Chrysochromulina tobinii</name>
    <dbReference type="NCBI Taxonomy" id="1460289"/>
    <lineage>
        <taxon>Eukaryota</taxon>
        <taxon>Haptista</taxon>
        <taxon>Haptophyta</taxon>
        <taxon>Prymnesiophyceae</taxon>
        <taxon>Prymnesiales</taxon>
        <taxon>Chrysochromulinaceae</taxon>
        <taxon>Chrysochromulina</taxon>
    </lineage>
</organism>
<proteinExistence type="predicted"/>
<keyword evidence="3 4" id="KW-0040">ANK repeat</keyword>
<protein>
    <submittedName>
        <fullName evidence="7">Ankyrin repeat protein</fullName>
    </submittedName>
</protein>
<feature type="region of interest" description="Disordered" evidence="5">
    <location>
        <begin position="926"/>
        <end position="961"/>
    </location>
</feature>
<dbReference type="GO" id="GO:0005509">
    <property type="term" value="F:calcium ion binding"/>
    <property type="evidence" value="ECO:0007669"/>
    <property type="project" value="InterPro"/>
</dbReference>
<dbReference type="AlphaFoldDB" id="A0A0M0JCX0"/>